<dbReference type="GO" id="GO:0003697">
    <property type="term" value="F:single-stranded DNA binding"/>
    <property type="evidence" value="ECO:0007669"/>
    <property type="project" value="UniProtKB-UniRule"/>
</dbReference>
<feature type="domain" description="DNA-directed RNA polymerase III subunit RPC3 winged-helix" evidence="11">
    <location>
        <begin position="412"/>
        <end position="484"/>
    </location>
</feature>
<evidence type="ECO:0000259" key="11">
    <source>
        <dbReference type="Pfam" id="PF22536"/>
    </source>
</evidence>
<feature type="domain" description="RNA polymerase III subunit RPC82-related helix-turn-helix" evidence="10">
    <location>
        <begin position="18"/>
        <end position="78"/>
    </location>
</feature>
<evidence type="ECO:0000256" key="4">
    <source>
        <dbReference type="ARBA" id="ARBA00022478"/>
    </source>
</evidence>
<protein>
    <recommendedName>
        <fullName evidence="3 8">DNA-directed RNA polymerase III subunit RPC3</fullName>
        <shortName evidence="8">RNA polymerase III subunit C3</shortName>
    </recommendedName>
</protein>
<dbReference type="Pfam" id="PF08221">
    <property type="entry name" value="HTH_9"/>
    <property type="match status" value="1"/>
</dbReference>
<keyword evidence="4 8" id="KW-0240">DNA-directed RNA polymerase</keyword>
<keyword evidence="5 8" id="KW-0804">Transcription</keyword>
<dbReference type="Pfam" id="PF05645">
    <property type="entry name" value="RNA_pol_Rpc82"/>
    <property type="match status" value="1"/>
</dbReference>
<evidence type="ECO:0000259" key="10">
    <source>
        <dbReference type="Pfam" id="PF08221"/>
    </source>
</evidence>
<dbReference type="PANTHER" id="PTHR12949:SF0">
    <property type="entry name" value="DNA-DIRECTED RNA POLYMERASE III SUBUNIT RPC3"/>
    <property type="match status" value="1"/>
</dbReference>
<evidence type="ECO:0000256" key="8">
    <source>
        <dbReference type="RuleBase" id="RU367076"/>
    </source>
</evidence>
<dbReference type="Pfam" id="PF20912">
    <property type="entry name" value="RPC3_helical"/>
    <property type="match status" value="1"/>
</dbReference>
<evidence type="ECO:0000256" key="5">
    <source>
        <dbReference type="ARBA" id="ARBA00023163"/>
    </source>
</evidence>
<evidence type="ECO:0000256" key="6">
    <source>
        <dbReference type="ARBA" id="ARBA00023242"/>
    </source>
</evidence>
<dbReference type="InterPro" id="IPR013197">
    <property type="entry name" value="RNA_pol_III_RPC82-rel_HTH"/>
</dbReference>
<comment type="function">
    <text evidence="7 8">DNA-dependent RNA polymerase catalyzes the transcription of DNA into RNA using the four ribonucleoside triphosphates as substrates. Specific core component of RNA polymerase III which synthesizes small RNAs, such as 5S rRNA and tRNAs.</text>
</comment>
<dbReference type="Gene3D" id="1.10.10.10">
    <property type="entry name" value="Winged helix-like DNA-binding domain superfamily/Winged helix DNA-binding domain"/>
    <property type="match status" value="2"/>
</dbReference>
<dbReference type="InterPro" id="IPR036388">
    <property type="entry name" value="WH-like_DNA-bd_sf"/>
</dbReference>
<evidence type="ECO:0000313" key="12">
    <source>
        <dbReference type="EMBL" id="CAI5755787.1"/>
    </source>
</evidence>
<dbReference type="Pfam" id="PF22536">
    <property type="entry name" value="WHD_POLR3C"/>
    <property type="match status" value="1"/>
</dbReference>
<dbReference type="Proteomes" id="UP001152885">
    <property type="component" value="Unassembled WGS sequence"/>
</dbReference>
<comment type="subunit">
    <text evidence="2 8">Component of the RNA polymerase III (Pol III) complex consisting of 17 subunits.</text>
</comment>
<sequence>MDDVQEEVMRTQSPKSYLYSTIAQTHLGEISSIIITTLISNGRLTIRELNVRTKLSIKTIKKALVSLIQLNCIFYWQELNNIFYSFNEIGILKFLHSGDILNHITKKFGEEEAEIIQNVLTFGHIKINDYLSEYDEKTKIKKQELFMKLFSDKWIVKLNQFNFNPINDIWNKIFHDILKNTPRSSSQSEIKRVAEAKEKTREQLKLLLEKSQANIYITQNGIKKLDPNLIVTFNLSRFQKHLRTNAFVNLAKSRIGILTAEIYKVALETIENNSPDLTDAEMEINGLLSGPTDVEDHLLNMEGNLLRDNKIVFNARDISLKLTKKIVLTGSIQTGGRSSQFEHDEQQPSKKIKLENGESSNIVIEHSQETVQNHLNLLASGVTSFITQVSPGRYTVPFYNLTKKLKLFNFEYLIKATLKEHSFRVFRCVLEQKLTDEKSISNAVLLKEKQVRTEVYHLIKNGFIEIQEIPRSADRAASKTFYSFRSKLKFDYEFLLNCLIYDLGECLNIIQNFKFENKILLEKCNRIDVKGKENELLMESELKTLHSLQNREIKFMVKFNRIKSLYDIFSL</sequence>
<dbReference type="OrthoDB" id="272392at2759"/>
<dbReference type="EMBL" id="CANTUO010000001">
    <property type="protein sequence ID" value="CAI5755787.1"/>
    <property type="molecule type" value="Genomic_DNA"/>
</dbReference>
<evidence type="ECO:0000313" key="13">
    <source>
        <dbReference type="Proteomes" id="UP001152885"/>
    </source>
</evidence>
<evidence type="ECO:0000256" key="3">
    <source>
        <dbReference type="ARBA" id="ARBA00016689"/>
    </source>
</evidence>
<dbReference type="InterPro" id="IPR039748">
    <property type="entry name" value="RPC3"/>
</dbReference>
<proteinExistence type="inferred from homology"/>
<evidence type="ECO:0000259" key="9">
    <source>
        <dbReference type="Pfam" id="PF05645"/>
    </source>
</evidence>
<feature type="domain" description="RNA polymerase III Rpc82 C -terminal" evidence="9">
    <location>
        <begin position="145"/>
        <end position="405"/>
    </location>
</feature>
<dbReference type="GO" id="GO:0006351">
    <property type="term" value="P:DNA-templated transcription"/>
    <property type="evidence" value="ECO:0007669"/>
    <property type="project" value="InterPro"/>
</dbReference>
<dbReference type="AlphaFoldDB" id="A0A9W4TRR6"/>
<evidence type="ECO:0000256" key="1">
    <source>
        <dbReference type="ARBA" id="ARBA00004123"/>
    </source>
</evidence>
<comment type="similarity">
    <text evidence="8">Belongs to the RNA polymerase beta chain family.</text>
</comment>
<accession>A0A9W4TRR6</accession>
<evidence type="ECO:0000256" key="7">
    <source>
        <dbReference type="ARBA" id="ARBA00025127"/>
    </source>
</evidence>
<keyword evidence="13" id="KW-1185">Reference proteome</keyword>
<comment type="subcellular location">
    <subcellularLocation>
        <location evidence="1 8">Nucleus</location>
    </subcellularLocation>
</comment>
<gene>
    <name evidence="12" type="ORF">CANVERA_P0303</name>
</gene>
<evidence type="ECO:0000256" key="2">
    <source>
        <dbReference type="ARBA" id="ARBA00011206"/>
    </source>
</evidence>
<reference evidence="12" key="1">
    <citation type="submission" date="2022-12" db="EMBL/GenBank/DDBJ databases">
        <authorList>
            <person name="Brejova B."/>
        </authorList>
    </citation>
    <scope>NUCLEOTIDE SEQUENCE</scope>
</reference>
<dbReference type="InterPro" id="IPR008806">
    <property type="entry name" value="RNA_pol_III_Rpc82_C"/>
</dbReference>
<keyword evidence="6 8" id="KW-0539">Nucleus</keyword>
<dbReference type="GO" id="GO:0005666">
    <property type="term" value="C:RNA polymerase III complex"/>
    <property type="evidence" value="ECO:0007669"/>
    <property type="project" value="UniProtKB-UniRule"/>
</dbReference>
<organism evidence="12 13">
    <name type="scientific">Candida verbasci</name>
    <dbReference type="NCBI Taxonomy" id="1227364"/>
    <lineage>
        <taxon>Eukaryota</taxon>
        <taxon>Fungi</taxon>
        <taxon>Dikarya</taxon>
        <taxon>Ascomycota</taxon>
        <taxon>Saccharomycotina</taxon>
        <taxon>Pichiomycetes</taxon>
        <taxon>Debaryomycetaceae</taxon>
        <taxon>Candida/Lodderomyces clade</taxon>
        <taxon>Candida</taxon>
    </lineage>
</organism>
<comment type="caution">
    <text evidence="12">The sequence shown here is derived from an EMBL/GenBank/DDBJ whole genome shotgun (WGS) entry which is preliminary data.</text>
</comment>
<dbReference type="InterPro" id="IPR055207">
    <property type="entry name" value="POLR3C_WHD"/>
</dbReference>
<name>A0A9W4TRR6_9ASCO</name>
<dbReference type="PANTHER" id="PTHR12949">
    <property type="entry name" value="RNA POLYMERASE III DNA DIRECTED -RELATED"/>
    <property type="match status" value="1"/>
</dbReference>